<evidence type="ECO:0000256" key="3">
    <source>
        <dbReference type="SAM" id="SignalP"/>
    </source>
</evidence>
<dbReference type="Pfam" id="PF25917">
    <property type="entry name" value="BSH_RND"/>
    <property type="match status" value="1"/>
</dbReference>
<keyword evidence="3" id="KW-0732">Signal</keyword>
<dbReference type="InterPro" id="IPR058625">
    <property type="entry name" value="MdtA-like_BSH"/>
</dbReference>
<dbReference type="Gene3D" id="2.40.30.170">
    <property type="match status" value="1"/>
</dbReference>
<feature type="domain" description="Multidrug resistance protein MdtA-like barrel-sandwich hybrid" evidence="4">
    <location>
        <begin position="62"/>
        <end position="183"/>
    </location>
</feature>
<dbReference type="PANTHER" id="PTHR30469">
    <property type="entry name" value="MULTIDRUG RESISTANCE PROTEIN MDTA"/>
    <property type="match status" value="1"/>
</dbReference>
<comment type="similarity">
    <text evidence="1">Belongs to the membrane fusion protein (MFP) (TC 8.A.1) family.</text>
</comment>
<feature type="region of interest" description="Disordered" evidence="2">
    <location>
        <begin position="334"/>
        <end position="382"/>
    </location>
</feature>
<accession>A0ABN7QVE6</accession>
<feature type="domain" description="YknX-like C-terminal permuted SH3-like" evidence="6">
    <location>
        <begin position="274"/>
        <end position="341"/>
    </location>
</feature>
<evidence type="ECO:0000259" key="5">
    <source>
        <dbReference type="Pfam" id="PF25954"/>
    </source>
</evidence>
<feature type="compositionally biased region" description="Low complexity" evidence="2">
    <location>
        <begin position="341"/>
        <end position="356"/>
    </location>
</feature>
<evidence type="ECO:0000313" key="8">
    <source>
        <dbReference type="Proteomes" id="UP000680116"/>
    </source>
</evidence>
<proteinExistence type="inferred from homology"/>
<dbReference type="Gene3D" id="1.10.287.470">
    <property type="entry name" value="Helix hairpin bin"/>
    <property type="match status" value="1"/>
</dbReference>
<sequence length="382" mass="39430">MQLKTRLGAACALAMTLALAGCSDPAPERGAAAAETVTTDVVRTQAWNDTLRALGTVQARESVTVTAKVSETVEKVHFASGDVVAAGAPLVTLSGRQQHAALAEAQATANEADRLYRRQADLAEQQLIARATLDTQRATRDAANARVAQIRAQLGDRVIRAPFAGVLGLRQVSPGTLVTPGTAIATLDDLARVHVDFPVPETALAQVAAGRPLTATSAAYPGREFTGTVATVASRIDPATRAVTVRGDFPNPDGLLRPGMLMQVTLIRPEREALLVPEIAVVQVGNSSFVYRVTADETVERVNVEIGARRDGLAEVLSGLASGERIVVDGTGKLRPGMKIESAPAGAAPDAEASDGAADDPAPEAPAKAPGEPSEAAADPAG</sequence>
<dbReference type="PROSITE" id="PS00430">
    <property type="entry name" value="TONB_DEPENDENT_REC_1"/>
    <property type="match status" value="1"/>
</dbReference>
<dbReference type="NCBIfam" id="TIGR01730">
    <property type="entry name" value="RND_mfp"/>
    <property type="match status" value="1"/>
</dbReference>
<dbReference type="InterPro" id="IPR006143">
    <property type="entry name" value="RND_pump_MFP"/>
</dbReference>
<reference evidence="7 8" key="1">
    <citation type="submission" date="2021-04" db="EMBL/GenBank/DDBJ databases">
        <authorList>
            <person name="Rodrigo-Torres L."/>
            <person name="Arahal R. D."/>
            <person name="Lucena T."/>
        </authorList>
    </citation>
    <scope>NUCLEOTIDE SEQUENCE [LARGE SCALE GENOMIC DNA]</scope>
    <source>
        <strain evidence="7 8">CECT 30171</strain>
    </source>
</reference>
<dbReference type="InterPro" id="IPR058792">
    <property type="entry name" value="Beta-barrel_RND_2"/>
</dbReference>
<dbReference type="Gene3D" id="2.40.420.20">
    <property type="match status" value="1"/>
</dbReference>
<feature type="signal peptide" evidence="3">
    <location>
        <begin position="1"/>
        <end position="20"/>
    </location>
</feature>
<dbReference type="PANTHER" id="PTHR30469:SF16">
    <property type="entry name" value="HAE1 FAMILY EFFLUX PUMP MFP COMPONENT"/>
    <property type="match status" value="1"/>
</dbReference>
<dbReference type="EMBL" id="OU015430">
    <property type="protein sequence ID" value="CAG4969970.1"/>
    <property type="molecule type" value="Genomic_DNA"/>
</dbReference>
<dbReference type="InterPro" id="IPR010916">
    <property type="entry name" value="TonB_box_CS"/>
</dbReference>
<name>A0ABN7QVE6_9GAMM</name>
<protein>
    <submittedName>
        <fullName evidence="7">Efflux pump periplasmic linker BepF</fullName>
    </submittedName>
</protein>
<evidence type="ECO:0000259" key="6">
    <source>
        <dbReference type="Pfam" id="PF25989"/>
    </source>
</evidence>
<dbReference type="RefSeq" id="WP_407074558.1">
    <property type="nucleotide sequence ID" value="NZ_OU015430.1"/>
</dbReference>
<dbReference type="Pfam" id="PF25954">
    <property type="entry name" value="Beta-barrel_RND_2"/>
    <property type="match status" value="1"/>
</dbReference>
<keyword evidence="8" id="KW-1185">Reference proteome</keyword>
<feature type="compositionally biased region" description="Low complexity" evidence="2">
    <location>
        <begin position="363"/>
        <end position="382"/>
    </location>
</feature>
<dbReference type="Pfam" id="PF25989">
    <property type="entry name" value="YknX_C"/>
    <property type="match status" value="1"/>
</dbReference>
<dbReference type="SUPFAM" id="SSF111369">
    <property type="entry name" value="HlyD-like secretion proteins"/>
    <property type="match status" value="1"/>
</dbReference>
<evidence type="ECO:0000313" key="7">
    <source>
        <dbReference type="EMBL" id="CAG4969970.1"/>
    </source>
</evidence>
<evidence type="ECO:0000259" key="4">
    <source>
        <dbReference type="Pfam" id="PF25917"/>
    </source>
</evidence>
<gene>
    <name evidence="7" type="primary">bepF_1</name>
    <name evidence="7" type="ORF">LYB30171_00632</name>
</gene>
<dbReference type="Gene3D" id="2.40.50.100">
    <property type="match status" value="1"/>
</dbReference>
<organism evidence="7 8">
    <name type="scientific">Novilysobacter luteus</name>
    <dbReference type="NCBI Taxonomy" id="2822368"/>
    <lineage>
        <taxon>Bacteria</taxon>
        <taxon>Pseudomonadati</taxon>
        <taxon>Pseudomonadota</taxon>
        <taxon>Gammaproteobacteria</taxon>
        <taxon>Lysobacterales</taxon>
        <taxon>Lysobacteraceae</taxon>
        <taxon>Novilysobacter</taxon>
    </lineage>
</organism>
<evidence type="ECO:0000256" key="2">
    <source>
        <dbReference type="SAM" id="MobiDB-lite"/>
    </source>
</evidence>
<dbReference type="Proteomes" id="UP000680116">
    <property type="component" value="Chromosome"/>
</dbReference>
<dbReference type="PROSITE" id="PS51257">
    <property type="entry name" value="PROKAR_LIPOPROTEIN"/>
    <property type="match status" value="1"/>
</dbReference>
<dbReference type="InterPro" id="IPR058637">
    <property type="entry name" value="YknX-like_C"/>
</dbReference>
<feature type="domain" description="CusB-like beta-barrel" evidence="5">
    <location>
        <begin position="193"/>
        <end position="268"/>
    </location>
</feature>
<feature type="chain" id="PRO_5046531493" evidence="3">
    <location>
        <begin position="21"/>
        <end position="382"/>
    </location>
</feature>
<evidence type="ECO:0000256" key="1">
    <source>
        <dbReference type="ARBA" id="ARBA00009477"/>
    </source>
</evidence>